<proteinExistence type="predicted"/>
<evidence type="ECO:0000256" key="4">
    <source>
        <dbReference type="ARBA" id="ARBA00023128"/>
    </source>
</evidence>
<evidence type="ECO:0000256" key="2">
    <source>
        <dbReference type="ARBA" id="ARBA00022946"/>
    </source>
</evidence>
<keyword evidence="2" id="KW-0809">Transit peptide</keyword>
<dbReference type="GO" id="GO:0046949">
    <property type="term" value="P:fatty-acyl-CoA biosynthetic process"/>
    <property type="evidence" value="ECO:0007669"/>
    <property type="project" value="TreeGrafter"/>
</dbReference>
<dbReference type="AlphaFoldDB" id="A0A183DF25"/>
<evidence type="ECO:0000256" key="3">
    <source>
        <dbReference type="ARBA" id="ARBA00023002"/>
    </source>
</evidence>
<evidence type="ECO:0000313" key="6">
    <source>
        <dbReference type="EMBL" id="VDK57930.1"/>
    </source>
</evidence>
<dbReference type="OrthoDB" id="435240at2759"/>
<dbReference type="InterPro" id="IPR013786">
    <property type="entry name" value="AcylCoA_DH/ox_N"/>
</dbReference>
<evidence type="ECO:0000313" key="8">
    <source>
        <dbReference type="WBParaSite" id="GPUH_0000732501-mRNA-1"/>
    </source>
</evidence>
<protein>
    <submittedName>
        <fullName evidence="8">Acyl-CoA_dh_N domain-containing protein</fullName>
    </submittedName>
</protein>
<dbReference type="GO" id="GO:0000062">
    <property type="term" value="F:fatty-acyl-CoA binding"/>
    <property type="evidence" value="ECO:0007669"/>
    <property type="project" value="TreeGrafter"/>
</dbReference>
<keyword evidence="4" id="KW-0496">Mitochondrion</keyword>
<dbReference type="SUPFAM" id="SSF56645">
    <property type="entry name" value="Acyl-CoA dehydrogenase NM domain-like"/>
    <property type="match status" value="1"/>
</dbReference>
<gene>
    <name evidence="6" type="ORF">GPUH_LOCUS7314</name>
</gene>
<dbReference type="WBParaSite" id="GPUH_0000732501-mRNA-1">
    <property type="protein sequence ID" value="GPUH_0000732501-mRNA-1"/>
    <property type="gene ID" value="GPUH_0000732501"/>
</dbReference>
<evidence type="ECO:0000313" key="7">
    <source>
        <dbReference type="Proteomes" id="UP000271098"/>
    </source>
</evidence>
<dbReference type="GO" id="GO:0004361">
    <property type="term" value="F:glutaryl-CoA dehydrogenase activity"/>
    <property type="evidence" value="ECO:0007669"/>
    <property type="project" value="TreeGrafter"/>
</dbReference>
<dbReference type="GO" id="GO:0050660">
    <property type="term" value="F:flavin adenine dinucleotide binding"/>
    <property type="evidence" value="ECO:0007669"/>
    <property type="project" value="InterPro"/>
</dbReference>
<comment type="subcellular location">
    <subcellularLocation>
        <location evidence="1">Mitochondrion</location>
    </subcellularLocation>
</comment>
<dbReference type="InterPro" id="IPR037069">
    <property type="entry name" value="AcylCoA_DH/ox_N_sf"/>
</dbReference>
<dbReference type="Gene3D" id="1.10.540.10">
    <property type="entry name" value="Acyl-CoA dehydrogenase/oxidase, N-terminal domain"/>
    <property type="match status" value="1"/>
</dbReference>
<evidence type="ECO:0000256" key="1">
    <source>
        <dbReference type="ARBA" id="ARBA00004173"/>
    </source>
</evidence>
<reference evidence="8" key="1">
    <citation type="submission" date="2016-06" db="UniProtKB">
        <authorList>
            <consortium name="WormBaseParasite"/>
        </authorList>
    </citation>
    <scope>IDENTIFICATION</scope>
</reference>
<dbReference type="GO" id="GO:0033539">
    <property type="term" value="P:fatty acid beta-oxidation using acyl-CoA dehydrogenase"/>
    <property type="evidence" value="ECO:0007669"/>
    <property type="project" value="TreeGrafter"/>
</dbReference>
<sequence length="93" mass="10159">MGEMGLLGVPYKDYGCPGSSYVGYGLLAKEVEAVDSGYRSAMSVQTSLVIGPIHDYGYSCCLYFSQNLQFFMTAVVMIAEGMKRINTSSILYI</sequence>
<dbReference type="PANTHER" id="PTHR42807:SF1">
    <property type="entry name" value="GLUTARYL-COA DEHYDROGENASE, MITOCHONDRIAL"/>
    <property type="match status" value="1"/>
</dbReference>
<keyword evidence="7" id="KW-1185">Reference proteome</keyword>
<accession>A0A183DF25</accession>
<dbReference type="Proteomes" id="UP000271098">
    <property type="component" value="Unassembled WGS sequence"/>
</dbReference>
<feature type="domain" description="Acyl-CoA dehydrogenase/oxidase N-terminal" evidence="5">
    <location>
        <begin position="1"/>
        <end position="57"/>
    </location>
</feature>
<organism evidence="8">
    <name type="scientific">Gongylonema pulchrum</name>
    <dbReference type="NCBI Taxonomy" id="637853"/>
    <lineage>
        <taxon>Eukaryota</taxon>
        <taxon>Metazoa</taxon>
        <taxon>Ecdysozoa</taxon>
        <taxon>Nematoda</taxon>
        <taxon>Chromadorea</taxon>
        <taxon>Rhabditida</taxon>
        <taxon>Spirurina</taxon>
        <taxon>Spiruromorpha</taxon>
        <taxon>Spiruroidea</taxon>
        <taxon>Gongylonematidae</taxon>
        <taxon>Gongylonema</taxon>
    </lineage>
</organism>
<dbReference type="GO" id="GO:0005743">
    <property type="term" value="C:mitochondrial inner membrane"/>
    <property type="evidence" value="ECO:0007669"/>
    <property type="project" value="TreeGrafter"/>
</dbReference>
<keyword evidence="3" id="KW-0560">Oxidoreductase</keyword>
<reference evidence="6 7" key="2">
    <citation type="submission" date="2018-11" db="EMBL/GenBank/DDBJ databases">
        <authorList>
            <consortium name="Pathogen Informatics"/>
        </authorList>
    </citation>
    <scope>NUCLEOTIDE SEQUENCE [LARGE SCALE GENOMIC DNA]</scope>
</reference>
<dbReference type="PANTHER" id="PTHR42807">
    <property type="entry name" value="GLUTARYL-COA DEHYDROGENASE, MITOCHONDRIAL"/>
    <property type="match status" value="1"/>
</dbReference>
<name>A0A183DF25_9BILA</name>
<dbReference type="InterPro" id="IPR052033">
    <property type="entry name" value="Glutaryl-CoA_DH_mitochondrial"/>
</dbReference>
<dbReference type="Pfam" id="PF02771">
    <property type="entry name" value="Acyl-CoA_dh_N"/>
    <property type="match status" value="1"/>
</dbReference>
<dbReference type="EMBL" id="UYRT01018758">
    <property type="protein sequence ID" value="VDK57930.1"/>
    <property type="molecule type" value="Genomic_DNA"/>
</dbReference>
<evidence type="ECO:0000259" key="5">
    <source>
        <dbReference type="Pfam" id="PF02771"/>
    </source>
</evidence>
<dbReference type="InterPro" id="IPR009100">
    <property type="entry name" value="AcylCoA_DH/oxidase_NM_dom_sf"/>
</dbReference>